<feature type="region of interest" description="Disordered" evidence="1">
    <location>
        <begin position="187"/>
        <end position="226"/>
    </location>
</feature>
<dbReference type="EMBL" id="JANPWB010000016">
    <property type="protein sequence ID" value="KAJ1082916.1"/>
    <property type="molecule type" value="Genomic_DNA"/>
</dbReference>
<keyword evidence="3" id="KW-1185">Reference proteome</keyword>
<proteinExistence type="predicted"/>
<dbReference type="AlphaFoldDB" id="A0AAV7KTV2"/>
<sequence>MSDLQGLSFDDSVVQEILQTPSILGDENSGPSSGTREDWTKLSALKKELLKTVLHGTIMTEYLRANISPNGLIVTNVPRIFLQDLQFRIDWSQISWKCTRDWLILIINTSKRLADSITVQISITEAAIRTTVQLAQFKSRLAEINLELNETKEYLTRQKINKLQKDIKRFSKEKIYPYTKDDYHCEVNSETSDDSEAPQRKISVPNYSSSSDGWSSDEGQRINHNPEDLCTDLHSTARIRPKAPAARICTALPQPDKGTLGFATVDIPIVVEDNTSHNSLLHHTRGAFHQHEIRRAAVLQREKPTGHA</sequence>
<dbReference type="Proteomes" id="UP001066276">
    <property type="component" value="Chromosome 12"/>
</dbReference>
<comment type="caution">
    <text evidence="2">The sequence shown here is derived from an EMBL/GenBank/DDBJ whole genome shotgun (WGS) entry which is preliminary data.</text>
</comment>
<feature type="compositionally biased region" description="Low complexity" evidence="1">
    <location>
        <begin position="208"/>
        <end position="217"/>
    </location>
</feature>
<evidence type="ECO:0000313" key="3">
    <source>
        <dbReference type="Proteomes" id="UP001066276"/>
    </source>
</evidence>
<reference evidence="2" key="1">
    <citation type="journal article" date="2022" name="bioRxiv">
        <title>Sequencing and chromosome-scale assembly of the giantPleurodeles waltlgenome.</title>
        <authorList>
            <person name="Brown T."/>
            <person name="Elewa A."/>
            <person name="Iarovenko S."/>
            <person name="Subramanian E."/>
            <person name="Araus A.J."/>
            <person name="Petzold A."/>
            <person name="Susuki M."/>
            <person name="Suzuki K.-i.T."/>
            <person name="Hayashi T."/>
            <person name="Toyoda A."/>
            <person name="Oliveira C."/>
            <person name="Osipova E."/>
            <person name="Leigh N.D."/>
            <person name="Simon A."/>
            <person name="Yun M.H."/>
        </authorList>
    </citation>
    <scope>NUCLEOTIDE SEQUENCE</scope>
    <source>
        <strain evidence="2">20211129_DDA</strain>
        <tissue evidence="2">Liver</tissue>
    </source>
</reference>
<protein>
    <submittedName>
        <fullName evidence="2">Uncharacterized protein</fullName>
    </submittedName>
</protein>
<gene>
    <name evidence="2" type="ORF">NDU88_003077</name>
</gene>
<name>A0AAV7KTV2_PLEWA</name>
<accession>A0AAV7KTV2</accession>
<evidence type="ECO:0000313" key="2">
    <source>
        <dbReference type="EMBL" id="KAJ1082916.1"/>
    </source>
</evidence>
<organism evidence="2 3">
    <name type="scientific">Pleurodeles waltl</name>
    <name type="common">Iberian ribbed newt</name>
    <dbReference type="NCBI Taxonomy" id="8319"/>
    <lineage>
        <taxon>Eukaryota</taxon>
        <taxon>Metazoa</taxon>
        <taxon>Chordata</taxon>
        <taxon>Craniata</taxon>
        <taxon>Vertebrata</taxon>
        <taxon>Euteleostomi</taxon>
        <taxon>Amphibia</taxon>
        <taxon>Batrachia</taxon>
        <taxon>Caudata</taxon>
        <taxon>Salamandroidea</taxon>
        <taxon>Salamandridae</taxon>
        <taxon>Pleurodelinae</taxon>
        <taxon>Pleurodeles</taxon>
    </lineage>
</organism>
<evidence type="ECO:0000256" key="1">
    <source>
        <dbReference type="SAM" id="MobiDB-lite"/>
    </source>
</evidence>